<keyword evidence="3" id="KW-1185">Reference proteome</keyword>
<gene>
    <name evidence="2" type="ORF">E2C01_073737</name>
</gene>
<dbReference type="Proteomes" id="UP000324222">
    <property type="component" value="Unassembled WGS sequence"/>
</dbReference>
<proteinExistence type="predicted"/>
<sequence>MNMKTCHGAEVVNMREEDWEQKYKEKKAHSVASLLTGPRELAKGQEQMS</sequence>
<protein>
    <submittedName>
        <fullName evidence="2">Uncharacterized protein</fullName>
    </submittedName>
</protein>
<reference evidence="2 3" key="1">
    <citation type="submission" date="2019-05" db="EMBL/GenBank/DDBJ databases">
        <title>Another draft genome of Portunus trituberculatus and its Hox gene families provides insights of decapod evolution.</title>
        <authorList>
            <person name="Jeong J.-H."/>
            <person name="Song I."/>
            <person name="Kim S."/>
            <person name="Choi T."/>
            <person name="Kim D."/>
            <person name="Ryu S."/>
            <person name="Kim W."/>
        </authorList>
    </citation>
    <scope>NUCLEOTIDE SEQUENCE [LARGE SCALE GENOMIC DNA]</scope>
    <source>
        <tissue evidence="2">Muscle</tissue>
    </source>
</reference>
<comment type="caution">
    <text evidence="2">The sequence shown here is derived from an EMBL/GenBank/DDBJ whole genome shotgun (WGS) entry which is preliminary data.</text>
</comment>
<dbReference type="AlphaFoldDB" id="A0A5B7I1I6"/>
<evidence type="ECO:0000313" key="2">
    <source>
        <dbReference type="EMBL" id="MPC79221.1"/>
    </source>
</evidence>
<accession>A0A5B7I1I6</accession>
<evidence type="ECO:0000256" key="1">
    <source>
        <dbReference type="SAM" id="MobiDB-lite"/>
    </source>
</evidence>
<dbReference type="EMBL" id="VSRR010050553">
    <property type="protein sequence ID" value="MPC79221.1"/>
    <property type="molecule type" value="Genomic_DNA"/>
</dbReference>
<feature type="region of interest" description="Disordered" evidence="1">
    <location>
        <begin position="26"/>
        <end position="49"/>
    </location>
</feature>
<evidence type="ECO:0000313" key="3">
    <source>
        <dbReference type="Proteomes" id="UP000324222"/>
    </source>
</evidence>
<organism evidence="2 3">
    <name type="scientific">Portunus trituberculatus</name>
    <name type="common">Swimming crab</name>
    <name type="synonym">Neptunus trituberculatus</name>
    <dbReference type="NCBI Taxonomy" id="210409"/>
    <lineage>
        <taxon>Eukaryota</taxon>
        <taxon>Metazoa</taxon>
        <taxon>Ecdysozoa</taxon>
        <taxon>Arthropoda</taxon>
        <taxon>Crustacea</taxon>
        <taxon>Multicrustacea</taxon>
        <taxon>Malacostraca</taxon>
        <taxon>Eumalacostraca</taxon>
        <taxon>Eucarida</taxon>
        <taxon>Decapoda</taxon>
        <taxon>Pleocyemata</taxon>
        <taxon>Brachyura</taxon>
        <taxon>Eubrachyura</taxon>
        <taxon>Portunoidea</taxon>
        <taxon>Portunidae</taxon>
        <taxon>Portuninae</taxon>
        <taxon>Portunus</taxon>
    </lineage>
</organism>
<name>A0A5B7I1I6_PORTR</name>